<dbReference type="WBParaSite" id="Csp11.Scaffold630.g21089.t1">
    <property type="protein sequence ID" value="Csp11.Scaffold630.g21089.t1"/>
    <property type="gene ID" value="Csp11.Scaffold630.g21089"/>
</dbReference>
<feature type="domain" description="Sdz-33 F-box" evidence="1">
    <location>
        <begin position="128"/>
        <end position="183"/>
    </location>
</feature>
<reference evidence="3" key="1">
    <citation type="submission" date="2016-11" db="UniProtKB">
        <authorList>
            <consortium name="WormBaseParasite"/>
        </authorList>
    </citation>
    <scope>IDENTIFICATION</scope>
</reference>
<dbReference type="Proteomes" id="UP000095282">
    <property type="component" value="Unplaced"/>
</dbReference>
<protein>
    <submittedName>
        <fullName evidence="3">FBA_2 domain-containing protein</fullName>
    </submittedName>
</protein>
<sequence length="367" mass="43326">MTSPFLLLNLPTVVLREVFHELNVLEIIITDQMISSAYHNSEFGMIVVFKYLFDILPGPVDLSIDLENIRNLHGILINFPKCRNLIINERTLDPKYEHDLYEILDSVKVENEFDALFTQENEIEVDQIKHLNYVRIAYANWLTLPGLLSMKCRKASFMNHKLSRSDLMTFAENWYNSTDQTIEMIVFGWDENDPFVPKSDVLKWKPWNPRVRSKYYFSDLKYKPERQVDCSEGFDITRPDGLTATFLFEDFFDCTVTFFVWHDPYPEHARLQESKDLLAQELQCFKNIATSRNSSAQDKEIYKTVKNVLDRSCDYKTLVKVKDSKPHLRNAETFQLYDPIVHNVCAFKNEISSIRNEINNRRYKLRR</sequence>
<dbReference type="InterPro" id="IPR012885">
    <property type="entry name" value="F-box_Sdz-33"/>
</dbReference>
<name>A0A1I7V069_9PELO</name>
<evidence type="ECO:0000259" key="1">
    <source>
        <dbReference type="Pfam" id="PF07735"/>
    </source>
</evidence>
<evidence type="ECO:0000313" key="3">
    <source>
        <dbReference type="WBParaSite" id="Csp11.Scaffold630.g21089.t1"/>
    </source>
</evidence>
<organism evidence="2 3">
    <name type="scientific">Caenorhabditis tropicalis</name>
    <dbReference type="NCBI Taxonomy" id="1561998"/>
    <lineage>
        <taxon>Eukaryota</taxon>
        <taxon>Metazoa</taxon>
        <taxon>Ecdysozoa</taxon>
        <taxon>Nematoda</taxon>
        <taxon>Chromadorea</taxon>
        <taxon>Rhabditida</taxon>
        <taxon>Rhabditina</taxon>
        <taxon>Rhabditomorpha</taxon>
        <taxon>Rhabditoidea</taxon>
        <taxon>Rhabditidae</taxon>
        <taxon>Peloderinae</taxon>
        <taxon>Caenorhabditis</taxon>
    </lineage>
</organism>
<proteinExistence type="predicted"/>
<evidence type="ECO:0000313" key="2">
    <source>
        <dbReference type="Proteomes" id="UP000095282"/>
    </source>
</evidence>
<keyword evidence="2" id="KW-1185">Reference proteome</keyword>
<dbReference type="PANTHER" id="PTHR21503:SF15">
    <property type="entry name" value="F-BOX DOMAIN-CONTAINING PROTEIN"/>
    <property type="match status" value="1"/>
</dbReference>
<accession>A0A1I7V069</accession>
<dbReference type="eggNOG" id="ENOG502THKK">
    <property type="taxonomic scope" value="Eukaryota"/>
</dbReference>
<dbReference type="PANTHER" id="PTHR21503">
    <property type="entry name" value="F-BOX-CONTAINING HYPOTHETICAL PROTEIN C.ELEGANS"/>
    <property type="match status" value="1"/>
</dbReference>
<dbReference type="Pfam" id="PF07735">
    <property type="entry name" value="FBA_2"/>
    <property type="match status" value="1"/>
</dbReference>
<dbReference type="AlphaFoldDB" id="A0A1I7V069"/>